<keyword evidence="9" id="KW-0539">Nucleus</keyword>
<evidence type="ECO:0000256" key="5">
    <source>
        <dbReference type="ARBA" id="ARBA00022448"/>
    </source>
</evidence>
<evidence type="ECO:0000256" key="9">
    <source>
        <dbReference type="ARBA" id="ARBA00023242"/>
    </source>
</evidence>
<evidence type="ECO:0000256" key="8">
    <source>
        <dbReference type="ARBA" id="ARBA00022927"/>
    </source>
</evidence>
<dbReference type="GO" id="GO:0003723">
    <property type="term" value="F:RNA binding"/>
    <property type="evidence" value="ECO:0007669"/>
    <property type="project" value="UniProtKB-KW"/>
</dbReference>
<evidence type="ECO:0000256" key="10">
    <source>
        <dbReference type="ARBA" id="ARBA00030834"/>
    </source>
</evidence>
<dbReference type="AlphaFoldDB" id="A0AAU9JXQ8"/>
<organism evidence="13 14">
    <name type="scientific">Blepharisma stoltei</name>
    <dbReference type="NCBI Taxonomy" id="1481888"/>
    <lineage>
        <taxon>Eukaryota</taxon>
        <taxon>Sar</taxon>
        <taxon>Alveolata</taxon>
        <taxon>Ciliophora</taxon>
        <taxon>Postciliodesmatophora</taxon>
        <taxon>Heterotrichea</taxon>
        <taxon>Heterotrichida</taxon>
        <taxon>Blepharismidae</taxon>
        <taxon>Blepharisma</taxon>
    </lineage>
</organism>
<dbReference type="InterPro" id="IPR019385">
    <property type="entry name" value="PHAX_RNA-binding_domain"/>
</dbReference>
<dbReference type="InterPro" id="IPR038092">
    <property type="entry name" value="PHAX_RNA-binding_sf"/>
</dbReference>
<evidence type="ECO:0000256" key="6">
    <source>
        <dbReference type="ARBA" id="ARBA00022490"/>
    </source>
</evidence>
<gene>
    <name evidence="13" type="ORF">BSTOLATCC_MIC52183</name>
</gene>
<accession>A0AAU9JXQ8</accession>
<reference evidence="13" key="1">
    <citation type="submission" date="2021-09" db="EMBL/GenBank/DDBJ databases">
        <authorList>
            <consortium name="AG Swart"/>
            <person name="Singh M."/>
            <person name="Singh A."/>
            <person name="Seah K."/>
            <person name="Emmerich C."/>
        </authorList>
    </citation>
    <scope>NUCLEOTIDE SEQUENCE</scope>
    <source>
        <strain evidence="13">ATCC30299</strain>
    </source>
</reference>
<dbReference type="Proteomes" id="UP001162131">
    <property type="component" value="Unassembled WGS sequence"/>
</dbReference>
<comment type="caution">
    <text evidence="13">The sequence shown here is derived from an EMBL/GenBank/DDBJ whole genome shotgun (WGS) entry which is preliminary data.</text>
</comment>
<feature type="compositionally biased region" description="Basic and acidic residues" evidence="11">
    <location>
        <begin position="106"/>
        <end position="129"/>
    </location>
</feature>
<evidence type="ECO:0000313" key="14">
    <source>
        <dbReference type="Proteomes" id="UP001162131"/>
    </source>
</evidence>
<dbReference type="GO" id="GO:0005634">
    <property type="term" value="C:nucleus"/>
    <property type="evidence" value="ECO:0007669"/>
    <property type="project" value="UniProtKB-SubCell"/>
</dbReference>
<evidence type="ECO:0000259" key="12">
    <source>
        <dbReference type="Pfam" id="PF10258"/>
    </source>
</evidence>
<dbReference type="PANTHER" id="PTHR13135">
    <property type="entry name" value="CYTOSOLIC RESINIFERATOXIN BINDING PROTEIN RBP-26"/>
    <property type="match status" value="1"/>
</dbReference>
<protein>
    <recommendedName>
        <fullName evidence="4">Phosphorylated adapter RNA export protein</fullName>
    </recommendedName>
    <alternativeName>
        <fullName evidence="10">RNA U small nuclear RNA export adapter protein</fullName>
    </alternativeName>
</protein>
<evidence type="ECO:0000256" key="11">
    <source>
        <dbReference type="SAM" id="MobiDB-lite"/>
    </source>
</evidence>
<keyword evidence="7" id="KW-0694">RNA-binding</keyword>
<dbReference type="GO" id="GO:0005737">
    <property type="term" value="C:cytoplasm"/>
    <property type="evidence" value="ECO:0007669"/>
    <property type="project" value="UniProtKB-SubCell"/>
</dbReference>
<dbReference type="GO" id="GO:0006408">
    <property type="term" value="P:snRNA export from nucleus"/>
    <property type="evidence" value="ECO:0007669"/>
    <property type="project" value="InterPro"/>
</dbReference>
<keyword evidence="6" id="KW-0963">Cytoplasm</keyword>
<keyword evidence="5" id="KW-0813">Transport</keyword>
<comment type="subcellular location">
    <subcellularLocation>
        <location evidence="2">Cytoplasm</location>
    </subcellularLocation>
    <subcellularLocation>
        <location evidence="1">Nucleus</location>
    </subcellularLocation>
</comment>
<evidence type="ECO:0000256" key="4">
    <source>
        <dbReference type="ARBA" id="ARBA00016856"/>
    </source>
</evidence>
<feature type="region of interest" description="Disordered" evidence="11">
    <location>
        <begin position="87"/>
        <end position="129"/>
    </location>
</feature>
<comment type="similarity">
    <text evidence="3">Belongs to the PHAX family.</text>
</comment>
<feature type="domain" description="Phosphorylated adapter RNA export protein RNA-binding" evidence="12">
    <location>
        <begin position="17"/>
        <end position="93"/>
    </location>
</feature>
<dbReference type="EMBL" id="CAJZBQ010000052">
    <property type="protein sequence ID" value="CAG9330769.1"/>
    <property type="molecule type" value="Genomic_DNA"/>
</dbReference>
<dbReference type="Gene3D" id="1.10.10.1440">
    <property type="entry name" value="PHAX RNA-binding domain"/>
    <property type="match status" value="1"/>
</dbReference>
<dbReference type="GO" id="GO:0015031">
    <property type="term" value="P:protein transport"/>
    <property type="evidence" value="ECO:0007669"/>
    <property type="project" value="UniProtKB-KW"/>
</dbReference>
<name>A0AAU9JXQ8_9CILI</name>
<proteinExistence type="inferred from homology"/>
<dbReference type="PANTHER" id="PTHR13135:SF0">
    <property type="entry name" value="PHOSPHORYLATED ADAPTER RNA EXPORT PROTEIN"/>
    <property type="match status" value="1"/>
</dbReference>
<sequence>MSQAQLHNLFATDPLLFEKICEILKEKEKELIHGVTTVMGGDFAINLLEETFNVKDNSILLKKDGEKRTLGGVFLLLLRRNITPEQKKQIFNPHAQEKKKRHRERRRLEKQLKRLSTKDEEDEDKSKNVHSLENRLLTASNETPVFKLAAGVLVVKEPINKQIQCANTNNLN</sequence>
<dbReference type="Pfam" id="PF10258">
    <property type="entry name" value="PHAX_RNA-bd"/>
    <property type="match status" value="1"/>
</dbReference>
<dbReference type="InterPro" id="IPR039047">
    <property type="entry name" value="PHAX"/>
</dbReference>
<evidence type="ECO:0000256" key="2">
    <source>
        <dbReference type="ARBA" id="ARBA00004496"/>
    </source>
</evidence>
<keyword evidence="14" id="KW-1185">Reference proteome</keyword>
<evidence type="ECO:0000256" key="3">
    <source>
        <dbReference type="ARBA" id="ARBA00006094"/>
    </source>
</evidence>
<evidence type="ECO:0000256" key="7">
    <source>
        <dbReference type="ARBA" id="ARBA00022884"/>
    </source>
</evidence>
<keyword evidence="8" id="KW-0653">Protein transport</keyword>
<evidence type="ECO:0000313" key="13">
    <source>
        <dbReference type="EMBL" id="CAG9330769.1"/>
    </source>
</evidence>
<evidence type="ECO:0000256" key="1">
    <source>
        <dbReference type="ARBA" id="ARBA00004123"/>
    </source>
</evidence>